<keyword evidence="2" id="KW-0540">Nuclease</keyword>
<dbReference type="SUPFAM" id="SSF52980">
    <property type="entry name" value="Restriction endonuclease-like"/>
    <property type="match status" value="1"/>
</dbReference>
<accession>A0A6J5S3F6</accession>
<dbReference type="Gene3D" id="3.90.320.10">
    <property type="match status" value="1"/>
</dbReference>
<name>A0A6J5S3F6_9CAUD</name>
<dbReference type="EMBL" id="LR797294">
    <property type="protein sequence ID" value="CAB4199804.1"/>
    <property type="molecule type" value="Genomic_DNA"/>
</dbReference>
<gene>
    <name evidence="2" type="ORF">UFOVP1356_9</name>
</gene>
<keyword evidence="2" id="KW-0255">Endonuclease</keyword>
<keyword evidence="2" id="KW-0378">Hydrolase</keyword>
<dbReference type="InterPro" id="IPR011604">
    <property type="entry name" value="PDDEXK-like_dom_sf"/>
</dbReference>
<dbReference type="InterPro" id="IPR019080">
    <property type="entry name" value="YqaJ_viral_recombinase"/>
</dbReference>
<evidence type="ECO:0000259" key="1">
    <source>
        <dbReference type="Pfam" id="PF09588"/>
    </source>
</evidence>
<reference evidence="2" key="1">
    <citation type="submission" date="2020-05" db="EMBL/GenBank/DDBJ databases">
        <authorList>
            <person name="Chiriac C."/>
            <person name="Salcher M."/>
            <person name="Ghai R."/>
            <person name="Kavagutti S V."/>
        </authorList>
    </citation>
    <scope>NUCLEOTIDE SEQUENCE</scope>
</reference>
<evidence type="ECO:0000313" key="2">
    <source>
        <dbReference type="EMBL" id="CAB4199804.1"/>
    </source>
</evidence>
<dbReference type="InterPro" id="IPR011335">
    <property type="entry name" value="Restrct_endonuc-II-like"/>
</dbReference>
<organism evidence="2">
    <name type="scientific">uncultured Caudovirales phage</name>
    <dbReference type="NCBI Taxonomy" id="2100421"/>
    <lineage>
        <taxon>Viruses</taxon>
        <taxon>Duplodnaviria</taxon>
        <taxon>Heunggongvirae</taxon>
        <taxon>Uroviricota</taxon>
        <taxon>Caudoviricetes</taxon>
        <taxon>Peduoviridae</taxon>
        <taxon>Maltschvirus</taxon>
        <taxon>Maltschvirus maltsch</taxon>
    </lineage>
</organism>
<protein>
    <submittedName>
        <fullName evidence="2">COG5377 Phage-related protein, predicted endonuclease</fullName>
    </submittedName>
</protein>
<dbReference type="Pfam" id="PF09588">
    <property type="entry name" value="YqaJ"/>
    <property type="match status" value="1"/>
</dbReference>
<sequence>MNAVTIIPHTTEQAWLEARKQDVTSTESAALFGMSPYMTLFDLWHRKRSGVVPEFKTNERMKWGNRLEAAIAHGIAEENGWEISPMKDYMRDPDLRLGSSFDFVITSFGLPVHLEIKNVDYLAFRDGWIEHDDGSVEAPEHIEMQVQHQMAVSGFKRSFIGAFVGGNRYALIERERDEAVIAAIRAKVGEFWLSVDAGEEPSPVMPGDAETVIRLNQYAQPGKLIDATGDTNISALVLEYKRLGALEATAKEDKEVVKADLLKAIGDAEKVLLKGWTISAGLQAETPETIITAEMIGKTYGGRKGFRNLRINARK</sequence>
<feature type="domain" description="YqaJ viral recombinase" evidence="1">
    <location>
        <begin position="15"/>
        <end position="155"/>
    </location>
</feature>
<dbReference type="GO" id="GO:0004519">
    <property type="term" value="F:endonuclease activity"/>
    <property type="evidence" value="ECO:0007669"/>
    <property type="project" value="UniProtKB-KW"/>
</dbReference>
<proteinExistence type="predicted"/>